<comment type="caution">
    <text evidence="14">The sequence shown here is derived from an EMBL/GenBank/DDBJ whole genome shotgun (WGS) entry which is preliminary data.</text>
</comment>
<keyword evidence="6" id="KW-0378">Hydrolase</keyword>
<dbReference type="PROSITE" id="PS50103">
    <property type="entry name" value="ZF_C3H1"/>
    <property type="match status" value="2"/>
</dbReference>
<dbReference type="PIRSF" id="PIRSF037125">
    <property type="entry name" value="D-site_20S_pre-rRNA_nuclease"/>
    <property type="match status" value="1"/>
</dbReference>
<evidence type="ECO:0000313" key="15">
    <source>
        <dbReference type="Proteomes" id="UP001146120"/>
    </source>
</evidence>
<feature type="domain" description="C3H1-type" evidence="13">
    <location>
        <begin position="214"/>
        <end position="242"/>
    </location>
</feature>
<dbReference type="PANTHER" id="PTHR12814:SF2">
    <property type="entry name" value="RNA-BINDING PROTEIN NOB1"/>
    <property type="match status" value="1"/>
</dbReference>
<feature type="binding site" evidence="10">
    <location>
        <position position="362"/>
    </location>
    <ligand>
        <name>Zn(2+)</name>
        <dbReference type="ChEBI" id="CHEBI:29105"/>
    </ligand>
</feature>
<accession>A0AAV2YDY3</accession>
<dbReference type="FunFam" id="3.40.50.1010:FF:000020">
    <property type="entry name" value="20S-pre-rRNA D-site endonuclease NOB1"/>
    <property type="match status" value="1"/>
</dbReference>
<dbReference type="Gene3D" id="3.40.50.1010">
    <property type="entry name" value="5'-nuclease"/>
    <property type="match status" value="1"/>
</dbReference>
<evidence type="ECO:0000256" key="9">
    <source>
        <dbReference type="PIRNR" id="PIRNR037125"/>
    </source>
</evidence>
<dbReference type="Pfam" id="PF17146">
    <property type="entry name" value="PIN_6"/>
    <property type="match status" value="1"/>
</dbReference>
<keyword evidence="7 9" id="KW-0862">Zinc</keyword>
<keyword evidence="3" id="KW-0540">Nuclease</keyword>
<dbReference type="SUPFAM" id="SSF90229">
    <property type="entry name" value="CCCH zinc finger"/>
    <property type="match status" value="2"/>
</dbReference>
<dbReference type="InterPro" id="IPR041367">
    <property type="entry name" value="Znf-CCCH_4"/>
</dbReference>
<dbReference type="GO" id="GO:0016787">
    <property type="term" value="F:hydrolase activity"/>
    <property type="evidence" value="ECO:0007669"/>
    <property type="project" value="UniProtKB-KW"/>
</dbReference>
<dbReference type="GO" id="GO:0008270">
    <property type="term" value="F:zinc ion binding"/>
    <property type="evidence" value="ECO:0007669"/>
    <property type="project" value="UniProtKB-KW"/>
</dbReference>
<dbReference type="GO" id="GO:0005737">
    <property type="term" value="C:cytoplasm"/>
    <property type="evidence" value="ECO:0007669"/>
    <property type="project" value="UniProtKB-ARBA"/>
</dbReference>
<keyword evidence="8 9" id="KW-0539">Nucleus</keyword>
<dbReference type="Gene3D" id="4.10.1000.10">
    <property type="entry name" value="Zinc finger, CCCH-type"/>
    <property type="match status" value="1"/>
</dbReference>
<evidence type="ECO:0000256" key="1">
    <source>
        <dbReference type="ARBA" id="ARBA00004123"/>
    </source>
</evidence>
<dbReference type="SUPFAM" id="SSF144206">
    <property type="entry name" value="NOB1 zinc finger-like"/>
    <property type="match status" value="1"/>
</dbReference>
<dbReference type="Pfam" id="PF18044">
    <property type="entry name" value="zf-CCCH_4"/>
    <property type="match status" value="1"/>
</dbReference>
<gene>
    <name evidence="14" type="ORF">N0F65_009736</name>
</gene>
<feature type="region of interest" description="Disordered" evidence="12">
    <location>
        <begin position="475"/>
        <end position="494"/>
    </location>
</feature>
<dbReference type="InterPro" id="IPR014881">
    <property type="entry name" value="NOB1_Zn-bd"/>
</dbReference>
<reference evidence="14" key="2">
    <citation type="journal article" date="2023" name="Microbiol Resour">
        <title>Decontamination and Annotation of the Draft Genome Sequence of the Oomycete Lagenidium giganteum ARSEF 373.</title>
        <authorList>
            <person name="Morgan W.R."/>
            <person name="Tartar A."/>
        </authorList>
    </citation>
    <scope>NUCLEOTIDE SEQUENCE</scope>
    <source>
        <strain evidence="14">ARSEF 373</strain>
    </source>
</reference>
<feature type="zinc finger region" description="C3H1-type" evidence="11">
    <location>
        <begin position="171"/>
        <end position="199"/>
    </location>
</feature>
<feature type="binding site" evidence="10">
    <location>
        <position position="374"/>
    </location>
    <ligand>
        <name>Zn(2+)</name>
        <dbReference type="ChEBI" id="CHEBI:29105"/>
    </ligand>
</feature>
<protein>
    <recommendedName>
        <fullName evidence="13">C3H1-type domain-containing protein</fullName>
    </recommendedName>
</protein>
<evidence type="ECO:0000259" key="13">
    <source>
        <dbReference type="PROSITE" id="PS50103"/>
    </source>
</evidence>
<dbReference type="GO" id="GO:0030688">
    <property type="term" value="C:preribosome, small subunit precursor"/>
    <property type="evidence" value="ECO:0007669"/>
    <property type="project" value="TreeGrafter"/>
</dbReference>
<dbReference type="InterPro" id="IPR017117">
    <property type="entry name" value="Nob1_euk"/>
</dbReference>
<dbReference type="PANTHER" id="PTHR12814">
    <property type="entry name" value="RNA-BINDING PROTEIN NOB1"/>
    <property type="match status" value="1"/>
</dbReference>
<dbReference type="InterPro" id="IPR000571">
    <property type="entry name" value="Znf_CCCH"/>
</dbReference>
<organism evidence="14 15">
    <name type="scientific">Lagenidium giganteum</name>
    <dbReference type="NCBI Taxonomy" id="4803"/>
    <lineage>
        <taxon>Eukaryota</taxon>
        <taxon>Sar</taxon>
        <taxon>Stramenopiles</taxon>
        <taxon>Oomycota</taxon>
        <taxon>Peronosporomycetes</taxon>
        <taxon>Pythiales</taxon>
        <taxon>Pythiaceae</taxon>
    </lineage>
</organism>
<dbReference type="GO" id="GO:0030490">
    <property type="term" value="P:maturation of SSU-rRNA"/>
    <property type="evidence" value="ECO:0007669"/>
    <property type="project" value="TreeGrafter"/>
</dbReference>
<dbReference type="InterPro" id="IPR039907">
    <property type="entry name" value="NOB1"/>
</dbReference>
<proteinExistence type="inferred from homology"/>
<keyword evidence="5 11" id="KW-0863">Zinc-finger</keyword>
<feature type="binding site" evidence="10">
    <location>
        <position position="359"/>
    </location>
    <ligand>
        <name>Zn(2+)</name>
        <dbReference type="ChEBI" id="CHEBI:29105"/>
    </ligand>
</feature>
<feature type="compositionally biased region" description="Basic residues" evidence="12">
    <location>
        <begin position="485"/>
        <end position="494"/>
    </location>
</feature>
<sequence>MAQDHEQVPAAAAAIVDEQTENVAADEGQVTANAVEVAPPVPVAAPSGKKLQHLIIDSGAIIKGTNLTSLAENFWTVPDVLNEIRDKHARTKLQNLPFELKTREPSAESIQAVINFSRKTGDFAALSLTDLRVMALTYQFEVEANGSEHLKSSPEASRTLVRGPDGKLIAPEKTLPCKYFGTAIGCKYGDECNFVHDESLKAQDGEAAAEGAPRKVNIPCKFFNTPTGCKNGDDCPFVHEKAEDDAAAAAAAELEKLQVKDEIRNANVKSRILGGFGASISAGEIEDDGKNWVNVGNLDKFAASPFGDNKEMEAVSTVIQVGCITTDYSMQNVMLQIGLHLLSAEGMIIRRVKQWILKCVACFTTTTEVERLFCPKCGNNTLERVSYSIGRDGKMVFYTRANRPVKLTGTKFSLPKPKGGRQGDLLLREDQLMMGIWGQRQRQHKKVMQSAFGENVAHDLGVKAEKQSSIVVGYGRMNPNAQRGRERRGKKKKN</sequence>
<dbReference type="EMBL" id="DAKRPA010000349">
    <property type="protein sequence ID" value="DAZ93062.1"/>
    <property type="molecule type" value="Genomic_DNA"/>
</dbReference>
<comment type="similarity">
    <text evidence="2 9">Belongs to the NOB1 family.</text>
</comment>
<dbReference type="GO" id="GO:0031981">
    <property type="term" value="C:nuclear lumen"/>
    <property type="evidence" value="ECO:0007669"/>
    <property type="project" value="UniProtKB-ARBA"/>
</dbReference>
<evidence type="ECO:0000256" key="11">
    <source>
        <dbReference type="PROSITE-ProRule" id="PRU00723"/>
    </source>
</evidence>
<feature type="zinc finger region" description="C3H1-type" evidence="11">
    <location>
        <begin position="214"/>
        <end position="242"/>
    </location>
</feature>
<evidence type="ECO:0000256" key="4">
    <source>
        <dbReference type="ARBA" id="ARBA00022723"/>
    </source>
</evidence>
<feature type="domain" description="C3H1-type" evidence="13">
    <location>
        <begin position="171"/>
        <end position="199"/>
    </location>
</feature>
<evidence type="ECO:0000256" key="10">
    <source>
        <dbReference type="PIRSR" id="PIRSR037125-1"/>
    </source>
</evidence>
<name>A0AAV2YDY3_9STRA</name>
<dbReference type="Pfam" id="PF14608">
    <property type="entry name" value="zf-CCCH_2"/>
    <property type="match status" value="1"/>
</dbReference>
<dbReference type="CDD" id="cd09876">
    <property type="entry name" value="PIN_Nob1-like"/>
    <property type="match status" value="1"/>
</dbReference>
<evidence type="ECO:0000256" key="2">
    <source>
        <dbReference type="ARBA" id="ARBA00005858"/>
    </source>
</evidence>
<evidence type="ECO:0000313" key="14">
    <source>
        <dbReference type="EMBL" id="DAZ93062.1"/>
    </source>
</evidence>
<dbReference type="SMART" id="SM00356">
    <property type="entry name" value="ZnF_C3H1"/>
    <property type="match status" value="2"/>
</dbReference>
<keyword evidence="4 9" id="KW-0479">Metal-binding</keyword>
<keyword evidence="15" id="KW-1185">Reference proteome</keyword>
<dbReference type="GO" id="GO:0004521">
    <property type="term" value="F:RNA endonuclease activity"/>
    <property type="evidence" value="ECO:0007669"/>
    <property type="project" value="UniProtKB-UniRule"/>
</dbReference>
<dbReference type="Pfam" id="PF08772">
    <property type="entry name" value="Zn_ribbon_NOB1"/>
    <property type="match status" value="1"/>
</dbReference>
<feature type="binding site" evidence="10">
    <location>
        <position position="377"/>
    </location>
    <ligand>
        <name>Zn(2+)</name>
        <dbReference type="ChEBI" id="CHEBI:29105"/>
    </ligand>
</feature>
<dbReference type="AlphaFoldDB" id="A0AAV2YDY3"/>
<dbReference type="Proteomes" id="UP001146120">
    <property type="component" value="Unassembled WGS sequence"/>
</dbReference>
<evidence type="ECO:0000256" key="7">
    <source>
        <dbReference type="ARBA" id="ARBA00022833"/>
    </source>
</evidence>
<dbReference type="InterPro" id="IPR036855">
    <property type="entry name" value="Znf_CCCH_sf"/>
</dbReference>
<comment type="subcellular location">
    <subcellularLocation>
        <location evidence="1">Nucleus</location>
    </subcellularLocation>
</comment>
<dbReference type="Gene3D" id="6.20.210.10">
    <property type="entry name" value="Nin one binding (NOB1), Zn-ribbon-like"/>
    <property type="match status" value="1"/>
</dbReference>
<evidence type="ECO:0000256" key="3">
    <source>
        <dbReference type="ARBA" id="ARBA00022722"/>
    </source>
</evidence>
<reference evidence="14" key="1">
    <citation type="submission" date="2022-11" db="EMBL/GenBank/DDBJ databases">
        <authorList>
            <person name="Morgan W.R."/>
            <person name="Tartar A."/>
        </authorList>
    </citation>
    <scope>NUCLEOTIDE SEQUENCE</scope>
    <source>
        <strain evidence="14">ARSEF 373</strain>
    </source>
</reference>
<evidence type="ECO:0000256" key="12">
    <source>
        <dbReference type="SAM" id="MobiDB-lite"/>
    </source>
</evidence>
<evidence type="ECO:0000256" key="6">
    <source>
        <dbReference type="ARBA" id="ARBA00022801"/>
    </source>
</evidence>
<dbReference type="InterPro" id="IPR036283">
    <property type="entry name" value="NOB1_Zf-like_sf"/>
</dbReference>
<dbReference type="InterPro" id="IPR033411">
    <property type="entry name" value="Ribonuclease_PIN"/>
</dbReference>
<evidence type="ECO:0000256" key="5">
    <source>
        <dbReference type="ARBA" id="ARBA00022771"/>
    </source>
</evidence>
<evidence type="ECO:0000256" key="8">
    <source>
        <dbReference type="ARBA" id="ARBA00023242"/>
    </source>
</evidence>